<reference evidence="2" key="1">
    <citation type="submission" date="2018-06" db="EMBL/GenBank/DDBJ databases">
        <authorList>
            <person name="Martinez Ocampo F."/>
            <person name="Quiroz Castaneda R.E."/>
            <person name="Rojas Lopez X."/>
        </authorList>
    </citation>
    <scope>NUCLEOTIDE SEQUENCE [LARGE SCALE GENOMIC DNA]</scope>
    <source>
        <strain evidence="2">INIFAP02</strain>
    </source>
</reference>
<organism evidence="1 2">
    <name type="scientific">Mycoplasma wenyonii</name>
    <dbReference type="NCBI Taxonomy" id="65123"/>
    <lineage>
        <taxon>Bacteria</taxon>
        <taxon>Bacillati</taxon>
        <taxon>Mycoplasmatota</taxon>
        <taxon>Mollicutes</taxon>
        <taxon>Mycoplasmataceae</taxon>
        <taxon>Mycoplasma</taxon>
    </lineage>
</organism>
<dbReference type="EMBL" id="QKVO01000016">
    <property type="protein sequence ID" value="RAO94840.1"/>
    <property type="molecule type" value="Genomic_DNA"/>
</dbReference>
<name>A0A328PSX5_9MOLU</name>
<accession>A0A328PSX5</accession>
<evidence type="ECO:0000313" key="2">
    <source>
        <dbReference type="Proteomes" id="UP000249762"/>
    </source>
</evidence>
<gene>
    <name evidence="1" type="ORF">DNK47_02920</name>
</gene>
<sequence>MLIDSVVSSISWDAFIDEELLTIWEAGIAIPVIVREEIKSLLNPLANIDTSIIQYCRWF</sequence>
<proteinExistence type="predicted"/>
<protein>
    <submittedName>
        <fullName evidence="1">Uncharacterized protein</fullName>
    </submittedName>
</protein>
<comment type="caution">
    <text evidence="1">The sequence shown here is derived from an EMBL/GenBank/DDBJ whole genome shotgun (WGS) entry which is preliminary data.</text>
</comment>
<evidence type="ECO:0000313" key="1">
    <source>
        <dbReference type="EMBL" id="RAO94840.1"/>
    </source>
</evidence>
<dbReference type="AlphaFoldDB" id="A0A328PSX5"/>
<dbReference type="Proteomes" id="UP000249762">
    <property type="component" value="Unassembled WGS sequence"/>
</dbReference>
<keyword evidence="2" id="KW-1185">Reference proteome</keyword>
<dbReference type="RefSeq" id="WP_112665796.1">
    <property type="nucleotide sequence ID" value="NZ_QKVO01000016.1"/>
</dbReference>